<accession>A0A9P6L868</accession>
<organism evidence="10 11">
    <name type="scientific">Thelephora terrestris</name>
    <dbReference type="NCBI Taxonomy" id="56493"/>
    <lineage>
        <taxon>Eukaryota</taxon>
        <taxon>Fungi</taxon>
        <taxon>Dikarya</taxon>
        <taxon>Basidiomycota</taxon>
        <taxon>Agaricomycotina</taxon>
        <taxon>Agaricomycetes</taxon>
        <taxon>Thelephorales</taxon>
        <taxon>Thelephoraceae</taxon>
        <taxon>Thelephora</taxon>
    </lineage>
</organism>
<evidence type="ECO:0000256" key="8">
    <source>
        <dbReference type="ARBA" id="ARBA00048679"/>
    </source>
</evidence>
<dbReference type="InterPro" id="IPR052396">
    <property type="entry name" value="Meiotic_Drive_Suppr_Kinase"/>
</dbReference>
<evidence type="ECO:0000256" key="6">
    <source>
        <dbReference type="ARBA" id="ARBA00022840"/>
    </source>
</evidence>
<dbReference type="AlphaFoldDB" id="A0A9P6L868"/>
<feature type="domain" description="RIO-type" evidence="9">
    <location>
        <begin position="294"/>
        <end position="353"/>
    </location>
</feature>
<dbReference type="SUPFAM" id="SSF56112">
    <property type="entry name" value="Protein kinase-like (PK-like)"/>
    <property type="match status" value="1"/>
</dbReference>
<evidence type="ECO:0000256" key="2">
    <source>
        <dbReference type="ARBA" id="ARBA00022527"/>
    </source>
</evidence>
<dbReference type="OrthoDB" id="3261131at2759"/>
<keyword evidence="5" id="KW-0418">Kinase</keyword>
<comment type="catalytic activity">
    <reaction evidence="7">
        <text>L-threonyl-[protein] + ATP = O-phospho-L-threonyl-[protein] + ADP + H(+)</text>
        <dbReference type="Rhea" id="RHEA:46608"/>
        <dbReference type="Rhea" id="RHEA-COMP:11060"/>
        <dbReference type="Rhea" id="RHEA-COMP:11605"/>
        <dbReference type="ChEBI" id="CHEBI:15378"/>
        <dbReference type="ChEBI" id="CHEBI:30013"/>
        <dbReference type="ChEBI" id="CHEBI:30616"/>
        <dbReference type="ChEBI" id="CHEBI:61977"/>
        <dbReference type="ChEBI" id="CHEBI:456216"/>
        <dbReference type="EC" id="2.7.11.1"/>
    </reaction>
</comment>
<dbReference type="EMBL" id="WIUZ02000005">
    <property type="protein sequence ID" value="KAF9787483.1"/>
    <property type="molecule type" value="Genomic_DNA"/>
</dbReference>
<dbReference type="GO" id="GO:0005524">
    <property type="term" value="F:ATP binding"/>
    <property type="evidence" value="ECO:0007669"/>
    <property type="project" value="UniProtKB-KW"/>
</dbReference>
<sequence>MVASTNIYSSEDNALTDLRQLLSKLLGGFLGPVPSTGARIPDGIRFKLLGEAIVPLVCFEYKRAFGEGGYDPSIQASYSVREYLALPRFKPILGKCCCPSFLLAGGGPYLAVLGVVYTDRLIVQRLTNVIWVGEATTHEDARVRSIARVFASLRSAATALEKYYDKVWEDTTVPLYESPGFHTRLFPYPTKFKDFYTSVTPGPECTEFEYIDAFSADPANVTFLAKVKSSDQKLVIKFVDRYGAEAHELLARNGLAPRLMYCGLLDGTQDFRITDGHSQGSAKVCGLHVGPMRMVVMDFIEGKSVEKMSPVPSDAREKTLKAIKKLHDAQLVFGDLRAPNVMISEGKVFLIDFDWAGRVGQARYPRNLSSVNRPAKAEDLDMMPILMDHDLTMLDKLFPKH</sequence>
<reference evidence="10" key="2">
    <citation type="submission" date="2020-11" db="EMBL/GenBank/DDBJ databases">
        <authorList>
            <consortium name="DOE Joint Genome Institute"/>
            <person name="Kuo A."/>
            <person name="Miyauchi S."/>
            <person name="Kiss E."/>
            <person name="Drula E."/>
            <person name="Kohler A."/>
            <person name="Sanchez-Garcia M."/>
            <person name="Andreopoulos B."/>
            <person name="Barry K.W."/>
            <person name="Bonito G."/>
            <person name="Buee M."/>
            <person name="Carver A."/>
            <person name="Chen C."/>
            <person name="Cichocki N."/>
            <person name="Clum A."/>
            <person name="Culley D."/>
            <person name="Crous P.W."/>
            <person name="Fauchery L."/>
            <person name="Girlanda M."/>
            <person name="Hayes R."/>
            <person name="Keri Z."/>
            <person name="Labutti K."/>
            <person name="Lipzen A."/>
            <person name="Lombard V."/>
            <person name="Magnuson J."/>
            <person name="Maillard F."/>
            <person name="Morin E."/>
            <person name="Murat C."/>
            <person name="Nolan M."/>
            <person name="Ohm R."/>
            <person name="Pangilinan J."/>
            <person name="Pereira M."/>
            <person name="Perotto S."/>
            <person name="Peter M."/>
            <person name="Riley R."/>
            <person name="Sitrit Y."/>
            <person name="Stielow B."/>
            <person name="Szollosi G."/>
            <person name="Zifcakova L."/>
            <person name="Stursova M."/>
            <person name="Spatafora J.W."/>
            <person name="Tedersoo L."/>
            <person name="Vaario L.-M."/>
            <person name="Yamada A."/>
            <person name="Yan M."/>
            <person name="Wang P."/>
            <person name="Xu J."/>
            <person name="Bruns T."/>
            <person name="Baldrian P."/>
            <person name="Vilgalys R."/>
            <person name="Henrissat B."/>
            <person name="Grigoriev I.V."/>
            <person name="Hibbett D."/>
            <person name="Nagy L.G."/>
            <person name="Martin F.M."/>
        </authorList>
    </citation>
    <scope>NUCLEOTIDE SEQUENCE</scope>
    <source>
        <strain evidence="10">UH-Tt-Lm1</strain>
    </source>
</reference>
<dbReference type="GO" id="GO:0004674">
    <property type="term" value="F:protein serine/threonine kinase activity"/>
    <property type="evidence" value="ECO:0007669"/>
    <property type="project" value="UniProtKB-KW"/>
</dbReference>
<dbReference type="Proteomes" id="UP000736335">
    <property type="component" value="Unassembled WGS sequence"/>
</dbReference>
<dbReference type="PANTHER" id="PTHR37171">
    <property type="entry name" value="SERINE/THREONINE-PROTEIN KINASE YRZF-RELATED"/>
    <property type="match status" value="1"/>
</dbReference>
<comment type="catalytic activity">
    <reaction evidence="8">
        <text>L-seryl-[protein] + ATP = O-phospho-L-seryl-[protein] + ADP + H(+)</text>
        <dbReference type="Rhea" id="RHEA:17989"/>
        <dbReference type="Rhea" id="RHEA-COMP:9863"/>
        <dbReference type="Rhea" id="RHEA-COMP:11604"/>
        <dbReference type="ChEBI" id="CHEBI:15378"/>
        <dbReference type="ChEBI" id="CHEBI:29999"/>
        <dbReference type="ChEBI" id="CHEBI:30616"/>
        <dbReference type="ChEBI" id="CHEBI:83421"/>
        <dbReference type="ChEBI" id="CHEBI:456216"/>
        <dbReference type="EC" id="2.7.11.1"/>
    </reaction>
</comment>
<name>A0A9P6L868_9AGAM</name>
<evidence type="ECO:0000256" key="4">
    <source>
        <dbReference type="ARBA" id="ARBA00022741"/>
    </source>
</evidence>
<evidence type="ECO:0000256" key="5">
    <source>
        <dbReference type="ARBA" id="ARBA00022777"/>
    </source>
</evidence>
<dbReference type="Pfam" id="PF01163">
    <property type="entry name" value="RIO1"/>
    <property type="match status" value="1"/>
</dbReference>
<evidence type="ECO:0000256" key="1">
    <source>
        <dbReference type="ARBA" id="ARBA00012513"/>
    </source>
</evidence>
<keyword evidence="11" id="KW-1185">Reference proteome</keyword>
<evidence type="ECO:0000313" key="11">
    <source>
        <dbReference type="Proteomes" id="UP000736335"/>
    </source>
</evidence>
<dbReference type="InterPro" id="IPR011009">
    <property type="entry name" value="Kinase-like_dom_sf"/>
</dbReference>
<evidence type="ECO:0000259" key="9">
    <source>
        <dbReference type="Pfam" id="PF01163"/>
    </source>
</evidence>
<dbReference type="EC" id="2.7.11.1" evidence="1"/>
<keyword evidence="2" id="KW-0723">Serine/threonine-protein kinase</keyword>
<protein>
    <recommendedName>
        <fullName evidence="1">non-specific serine/threonine protein kinase</fullName>
        <ecNumber evidence="1">2.7.11.1</ecNumber>
    </recommendedName>
</protein>
<keyword evidence="6" id="KW-0067">ATP-binding</keyword>
<keyword evidence="4" id="KW-0547">Nucleotide-binding</keyword>
<proteinExistence type="predicted"/>
<keyword evidence="3" id="KW-0808">Transferase</keyword>
<comment type="caution">
    <text evidence="10">The sequence shown here is derived from an EMBL/GenBank/DDBJ whole genome shotgun (WGS) entry which is preliminary data.</text>
</comment>
<gene>
    <name evidence="10" type="ORF">BJ322DRAFT_727816</name>
</gene>
<dbReference type="Gene3D" id="1.10.510.10">
    <property type="entry name" value="Transferase(Phosphotransferase) domain 1"/>
    <property type="match status" value="1"/>
</dbReference>
<evidence type="ECO:0000256" key="3">
    <source>
        <dbReference type="ARBA" id="ARBA00022679"/>
    </source>
</evidence>
<evidence type="ECO:0000256" key="7">
    <source>
        <dbReference type="ARBA" id="ARBA00047899"/>
    </source>
</evidence>
<dbReference type="PANTHER" id="PTHR37171:SF1">
    <property type="entry name" value="SERINE_THREONINE-PROTEIN KINASE YRZF-RELATED"/>
    <property type="match status" value="1"/>
</dbReference>
<dbReference type="InterPro" id="IPR018934">
    <property type="entry name" value="RIO_dom"/>
</dbReference>
<reference evidence="10" key="1">
    <citation type="journal article" date="2020" name="Nat. Commun.">
        <title>Large-scale genome sequencing of mycorrhizal fungi provides insights into the early evolution of symbiotic traits.</title>
        <authorList>
            <person name="Miyauchi S."/>
            <person name="Kiss E."/>
            <person name="Kuo A."/>
            <person name="Drula E."/>
            <person name="Kohler A."/>
            <person name="Sanchez-Garcia M."/>
            <person name="Morin E."/>
            <person name="Andreopoulos B."/>
            <person name="Barry K.W."/>
            <person name="Bonito G."/>
            <person name="Buee M."/>
            <person name="Carver A."/>
            <person name="Chen C."/>
            <person name="Cichocki N."/>
            <person name="Clum A."/>
            <person name="Culley D."/>
            <person name="Crous P.W."/>
            <person name="Fauchery L."/>
            <person name="Girlanda M."/>
            <person name="Hayes R.D."/>
            <person name="Keri Z."/>
            <person name="LaButti K."/>
            <person name="Lipzen A."/>
            <person name="Lombard V."/>
            <person name="Magnuson J."/>
            <person name="Maillard F."/>
            <person name="Murat C."/>
            <person name="Nolan M."/>
            <person name="Ohm R.A."/>
            <person name="Pangilinan J."/>
            <person name="Pereira M.F."/>
            <person name="Perotto S."/>
            <person name="Peter M."/>
            <person name="Pfister S."/>
            <person name="Riley R."/>
            <person name="Sitrit Y."/>
            <person name="Stielow J.B."/>
            <person name="Szollosi G."/>
            <person name="Zifcakova L."/>
            <person name="Stursova M."/>
            <person name="Spatafora J.W."/>
            <person name="Tedersoo L."/>
            <person name="Vaario L.M."/>
            <person name="Yamada A."/>
            <person name="Yan M."/>
            <person name="Wang P."/>
            <person name="Xu J."/>
            <person name="Bruns T."/>
            <person name="Baldrian P."/>
            <person name="Vilgalys R."/>
            <person name="Dunand C."/>
            <person name="Henrissat B."/>
            <person name="Grigoriev I.V."/>
            <person name="Hibbett D."/>
            <person name="Nagy L.G."/>
            <person name="Martin F.M."/>
        </authorList>
    </citation>
    <scope>NUCLEOTIDE SEQUENCE</scope>
    <source>
        <strain evidence="10">UH-Tt-Lm1</strain>
    </source>
</reference>
<evidence type="ECO:0000313" key="10">
    <source>
        <dbReference type="EMBL" id="KAF9787483.1"/>
    </source>
</evidence>